<evidence type="ECO:0000313" key="2">
    <source>
        <dbReference type="Proteomes" id="UP001172055"/>
    </source>
</evidence>
<name>A0ABT8N192_9BACL</name>
<protein>
    <submittedName>
        <fullName evidence="1">Uncharacterized protein</fullName>
    </submittedName>
</protein>
<gene>
    <name evidence="1" type="ORF">QWY14_07670</name>
</gene>
<proteinExistence type="predicted"/>
<dbReference type="EMBL" id="JAUJWV010000001">
    <property type="protein sequence ID" value="MDN7241667.1"/>
    <property type="molecule type" value="Genomic_DNA"/>
</dbReference>
<dbReference type="Proteomes" id="UP001172055">
    <property type="component" value="Unassembled WGS sequence"/>
</dbReference>
<comment type="caution">
    <text evidence="1">The sequence shown here is derived from an EMBL/GenBank/DDBJ whole genome shotgun (WGS) entry which is preliminary data.</text>
</comment>
<accession>A0ABT8N192</accession>
<sequence length="64" mass="7265">MKNYQDPKLSLLKTKEEMFEEGKTKRIISNALKISSNKIAFVETLGGLTIRNYKVVVGEVEYAV</sequence>
<keyword evidence="2" id="KW-1185">Reference proteome</keyword>
<evidence type="ECO:0000313" key="1">
    <source>
        <dbReference type="EMBL" id="MDN7241667.1"/>
    </source>
</evidence>
<reference evidence="1 2" key="1">
    <citation type="submission" date="2023-06" db="EMBL/GenBank/DDBJ databases">
        <title>Novel species in genus Planococcus.</title>
        <authorList>
            <person name="Ning S."/>
        </authorList>
    </citation>
    <scope>NUCLEOTIDE SEQUENCE [LARGE SCALE GENOMIC DNA]</scope>
    <source>
        <strain evidence="1 2">N028</strain>
    </source>
</reference>
<organism evidence="1 2">
    <name type="scientific">Planococcus shixiaomingii</name>
    <dbReference type="NCBI Taxonomy" id="3058393"/>
    <lineage>
        <taxon>Bacteria</taxon>
        <taxon>Bacillati</taxon>
        <taxon>Bacillota</taxon>
        <taxon>Bacilli</taxon>
        <taxon>Bacillales</taxon>
        <taxon>Caryophanaceae</taxon>
        <taxon>Planococcus</taxon>
    </lineage>
</organism>